<dbReference type="Gene3D" id="2.60.40.4350">
    <property type="match status" value="1"/>
</dbReference>
<dbReference type="Proteomes" id="UP000262004">
    <property type="component" value="Chromosome"/>
</dbReference>
<evidence type="ECO:0000313" key="2">
    <source>
        <dbReference type="Proteomes" id="UP000262004"/>
    </source>
</evidence>
<accession>A0A2Z6DX12</accession>
<protein>
    <submittedName>
        <fullName evidence="1">Type III-B CRISPR module-associated protein Cmr3</fullName>
    </submittedName>
</protein>
<dbReference type="Pfam" id="PF09700">
    <property type="entry name" value="Cas_Cmr3"/>
    <property type="match status" value="1"/>
</dbReference>
<name>A0A2Z6DX12_HYDTE</name>
<dbReference type="EMBL" id="AP018558">
    <property type="protein sequence ID" value="BBD76990.1"/>
    <property type="molecule type" value="Genomic_DNA"/>
</dbReference>
<organism evidence="1 2">
    <name type="scientific">Hydrogenophilus thermoluteolus</name>
    <name type="common">Pseudomonas hydrogenothermophila</name>
    <dbReference type="NCBI Taxonomy" id="297"/>
    <lineage>
        <taxon>Bacteria</taxon>
        <taxon>Pseudomonadati</taxon>
        <taxon>Pseudomonadota</taxon>
        <taxon>Hydrogenophilia</taxon>
        <taxon>Hydrogenophilales</taxon>
        <taxon>Hydrogenophilaceae</taxon>
        <taxon>Hydrogenophilus</taxon>
    </lineage>
</organism>
<dbReference type="Gene3D" id="3.30.70.2940">
    <property type="match status" value="1"/>
</dbReference>
<dbReference type="RefSeq" id="WP_170141259.1">
    <property type="nucleotide sequence ID" value="NZ_AP018558.1"/>
</dbReference>
<sequence length="380" mass="40851">MTATDAFIEALDVLSLRGNKLFGDPGSWGEAWMPPPPSVAAGALRSHLLVHRGVDLADFAKGAVSDPQVGSPDKPGPFTLAAFQLARRQADGRIEPLYPVPADLVVHEKEGERRVVSLQATRVDAALKGSAPLPRWPALAEGAERSKPVGGLWLTSGGLRAWLAGRAIEPNEHLVESSELWNLEARVGVGLDAHKRRADDGKLFSLQAIHLKPGVGFAVRVLGAEVPAGLLRFGGDGRGACLTAASVDWPEPDYEAISKARRARLLLTSPGIFERGWLPTGAGEADPTRGAPFALNGVRGRIVCAAVPRSQVVSGFDLARWRPKTAQRAAPAGSVYWIEDLEATPEALCKLVARGLWTDDAYERDPRRAEGFNRLIWAKY</sequence>
<reference evidence="1 2" key="1">
    <citation type="submission" date="2018-04" db="EMBL/GenBank/DDBJ databases">
        <title>Complete genome sequence of Hydrogenophilus thermoluteolus TH-1.</title>
        <authorList>
            <person name="Arai H."/>
        </authorList>
    </citation>
    <scope>NUCLEOTIDE SEQUENCE [LARGE SCALE GENOMIC DNA]</scope>
    <source>
        <strain evidence="1 2">TH-1</strain>
    </source>
</reference>
<dbReference type="AlphaFoldDB" id="A0A2Z6DX12"/>
<proteinExistence type="predicted"/>
<dbReference type="KEGG" id="htl:HPTL_0722"/>
<evidence type="ECO:0000313" key="1">
    <source>
        <dbReference type="EMBL" id="BBD76990.1"/>
    </source>
</evidence>
<dbReference type="InterPro" id="IPR019117">
    <property type="entry name" value="CRISPR-assoc_protein_Cmr3"/>
</dbReference>
<keyword evidence="2" id="KW-1185">Reference proteome</keyword>
<gene>
    <name evidence="1" type="ORF">HPTL_0722</name>
</gene>